<accession>A0ABN8H1I4</accession>
<proteinExistence type="predicted"/>
<reference evidence="2" key="1">
    <citation type="submission" date="2022-01" db="EMBL/GenBank/DDBJ databases">
        <authorList>
            <person name="Criscuolo A."/>
        </authorList>
    </citation>
    <scope>NUCLEOTIDE SEQUENCE</scope>
    <source>
        <strain evidence="2">CIP111891</strain>
    </source>
</reference>
<dbReference type="Proteomes" id="UP000838821">
    <property type="component" value="Unassembled WGS sequence"/>
</dbReference>
<keyword evidence="1" id="KW-0812">Transmembrane</keyword>
<sequence length="53" mass="6112">MAVFGGFHEIIELALIATLQGCPIQMVIGLFLYNKIDIMYSLLYIMFSVFYFI</sequence>
<keyword evidence="1" id="KW-1133">Transmembrane helix</keyword>
<organism evidence="2 3">
    <name type="scientific">Paenibacillus allorhizoplanae</name>
    <dbReference type="NCBI Taxonomy" id="2905648"/>
    <lineage>
        <taxon>Bacteria</taxon>
        <taxon>Bacillati</taxon>
        <taxon>Bacillota</taxon>
        <taxon>Bacilli</taxon>
        <taxon>Bacillales</taxon>
        <taxon>Paenibacillaceae</taxon>
        <taxon>Paenibacillus</taxon>
    </lineage>
</organism>
<protein>
    <submittedName>
        <fullName evidence="2">Uncharacterized protein</fullName>
    </submittedName>
</protein>
<dbReference type="EMBL" id="CAKMMW010000020">
    <property type="protein sequence ID" value="CAH1221533.1"/>
    <property type="molecule type" value="Genomic_DNA"/>
</dbReference>
<evidence type="ECO:0000313" key="2">
    <source>
        <dbReference type="EMBL" id="CAH1221533.1"/>
    </source>
</evidence>
<keyword evidence="1" id="KW-0472">Membrane</keyword>
<feature type="transmembrane region" description="Helical" evidence="1">
    <location>
        <begin position="13"/>
        <end position="33"/>
    </location>
</feature>
<keyword evidence="3" id="KW-1185">Reference proteome</keyword>
<name>A0ABN8H1I4_9BACL</name>
<evidence type="ECO:0000256" key="1">
    <source>
        <dbReference type="SAM" id="Phobius"/>
    </source>
</evidence>
<gene>
    <name evidence="2" type="ORF">PAECIP111891_05221</name>
</gene>
<evidence type="ECO:0000313" key="3">
    <source>
        <dbReference type="Proteomes" id="UP000838821"/>
    </source>
</evidence>
<comment type="caution">
    <text evidence="2">The sequence shown here is derived from an EMBL/GenBank/DDBJ whole genome shotgun (WGS) entry which is preliminary data.</text>
</comment>